<evidence type="ECO:0000313" key="12">
    <source>
        <dbReference type="Proteomes" id="UP001168821"/>
    </source>
</evidence>
<keyword evidence="12" id="KW-1185">Reference proteome</keyword>
<keyword evidence="6" id="KW-0325">Glycoprotein</keyword>
<feature type="chain" id="PRO_5041247880" description="Lipase" evidence="9">
    <location>
        <begin position="19"/>
        <end position="414"/>
    </location>
</feature>
<dbReference type="GO" id="GO:0016788">
    <property type="term" value="F:hydrolase activity, acting on ester bonds"/>
    <property type="evidence" value="ECO:0007669"/>
    <property type="project" value="InterPro"/>
</dbReference>
<evidence type="ECO:0000256" key="6">
    <source>
        <dbReference type="ARBA" id="ARBA00023180"/>
    </source>
</evidence>
<comment type="caution">
    <text evidence="11">The sequence shown here is derived from an EMBL/GenBank/DDBJ whole genome shotgun (WGS) entry which is preliminary data.</text>
</comment>
<dbReference type="EMBL" id="JALNTZ010000008">
    <property type="protein sequence ID" value="KAJ3642365.1"/>
    <property type="molecule type" value="Genomic_DNA"/>
</dbReference>
<dbReference type="FunFam" id="3.40.50.1820:FF:000057">
    <property type="entry name" value="Lipase"/>
    <property type="match status" value="1"/>
</dbReference>
<dbReference type="InterPro" id="IPR025483">
    <property type="entry name" value="Lipase_euk"/>
</dbReference>
<evidence type="ECO:0000256" key="8">
    <source>
        <dbReference type="PIRSR" id="PIRSR000862-1"/>
    </source>
</evidence>
<evidence type="ECO:0000256" key="9">
    <source>
        <dbReference type="SAM" id="SignalP"/>
    </source>
</evidence>
<name>A0AA38M3B2_9CUCU</name>
<dbReference type="InterPro" id="IPR006693">
    <property type="entry name" value="AB_hydrolase_lipase"/>
</dbReference>
<dbReference type="PANTHER" id="PTHR11005">
    <property type="entry name" value="LYSOSOMAL ACID LIPASE-RELATED"/>
    <property type="match status" value="1"/>
</dbReference>
<protein>
    <recommendedName>
        <fullName evidence="7">Lipase</fullName>
    </recommendedName>
</protein>
<evidence type="ECO:0000256" key="3">
    <source>
        <dbReference type="ARBA" id="ARBA00022801"/>
    </source>
</evidence>
<gene>
    <name evidence="11" type="ORF">Zmor_025160</name>
</gene>
<feature type="active site" description="Charge relay system" evidence="8">
    <location>
        <position position="387"/>
    </location>
</feature>
<evidence type="ECO:0000256" key="5">
    <source>
        <dbReference type="ARBA" id="ARBA00023098"/>
    </source>
</evidence>
<evidence type="ECO:0000256" key="7">
    <source>
        <dbReference type="PIRNR" id="PIRNR000862"/>
    </source>
</evidence>
<feature type="active site" description="Charge relay system" evidence="8">
    <location>
        <position position="353"/>
    </location>
</feature>
<reference evidence="11" key="1">
    <citation type="journal article" date="2023" name="G3 (Bethesda)">
        <title>Whole genome assemblies of Zophobas morio and Tenebrio molitor.</title>
        <authorList>
            <person name="Kaur S."/>
            <person name="Stinson S.A."/>
            <person name="diCenzo G.C."/>
        </authorList>
    </citation>
    <scope>NUCLEOTIDE SEQUENCE</scope>
    <source>
        <strain evidence="11">QUZm001</strain>
    </source>
</reference>
<dbReference type="GO" id="GO:0016042">
    <property type="term" value="P:lipid catabolic process"/>
    <property type="evidence" value="ECO:0007669"/>
    <property type="project" value="UniProtKB-KW"/>
</dbReference>
<evidence type="ECO:0000256" key="2">
    <source>
        <dbReference type="ARBA" id="ARBA00022729"/>
    </source>
</evidence>
<dbReference type="SUPFAM" id="SSF53474">
    <property type="entry name" value="alpha/beta-Hydrolases"/>
    <property type="match status" value="1"/>
</dbReference>
<comment type="similarity">
    <text evidence="1 7">Belongs to the AB hydrolase superfamily. Lipase family.</text>
</comment>
<dbReference type="Proteomes" id="UP001168821">
    <property type="component" value="Unassembled WGS sequence"/>
</dbReference>
<accession>A0AA38M3B2</accession>
<dbReference type="Gene3D" id="3.40.50.1820">
    <property type="entry name" value="alpha/beta hydrolase"/>
    <property type="match status" value="1"/>
</dbReference>
<keyword evidence="2 9" id="KW-0732">Signal</keyword>
<keyword evidence="4 7" id="KW-0442">Lipid degradation</keyword>
<dbReference type="InterPro" id="IPR029058">
    <property type="entry name" value="AB_hydrolase_fold"/>
</dbReference>
<evidence type="ECO:0000256" key="4">
    <source>
        <dbReference type="ARBA" id="ARBA00022963"/>
    </source>
</evidence>
<evidence type="ECO:0000313" key="11">
    <source>
        <dbReference type="EMBL" id="KAJ3642365.1"/>
    </source>
</evidence>
<dbReference type="Pfam" id="PF04083">
    <property type="entry name" value="Abhydro_lipase"/>
    <property type="match status" value="1"/>
</dbReference>
<feature type="signal peptide" evidence="9">
    <location>
        <begin position="1"/>
        <end position="18"/>
    </location>
</feature>
<keyword evidence="3 7" id="KW-0378">Hydrolase</keyword>
<evidence type="ECO:0000259" key="10">
    <source>
        <dbReference type="Pfam" id="PF04083"/>
    </source>
</evidence>
<dbReference type="AlphaFoldDB" id="A0AA38M3B2"/>
<feature type="domain" description="Partial AB-hydrolase lipase" evidence="10">
    <location>
        <begin position="52"/>
        <end position="109"/>
    </location>
</feature>
<evidence type="ECO:0000256" key="1">
    <source>
        <dbReference type="ARBA" id="ARBA00010701"/>
    </source>
</evidence>
<organism evidence="11 12">
    <name type="scientific">Zophobas morio</name>
    <dbReference type="NCBI Taxonomy" id="2755281"/>
    <lineage>
        <taxon>Eukaryota</taxon>
        <taxon>Metazoa</taxon>
        <taxon>Ecdysozoa</taxon>
        <taxon>Arthropoda</taxon>
        <taxon>Hexapoda</taxon>
        <taxon>Insecta</taxon>
        <taxon>Pterygota</taxon>
        <taxon>Neoptera</taxon>
        <taxon>Endopterygota</taxon>
        <taxon>Coleoptera</taxon>
        <taxon>Polyphaga</taxon>
        <taxon>Cucujiformia</taxon>
        <taxon>Tenebrionidae</taxon>
        <taxon>Zophobas</taxon>
    </lineage>
</organism>
<keyword evidence="5" id="KW-0443">Lipid metabolism</keyword>
<dbReference type="PIRSF" id="PIRSF000862">
    <property type="entry name" value="Steryl_ester_lip"/>
    <property type="match status" value="1"/>
</dbReference>
<proteinExistence type="inferred from homology"/>
<feature type="active site" description="Nucleophile" evidence="8">
    <location>
        <position position="183"/>
    </location>
</feature>
<sequence length="414" mass="47087">MTTILATLTFGLILATSAINPKNNACPKFNQYPLATLNPKCYVNPDVFSDVVQVVTRNGYNVKTHSVVTDDGYILTLFEIWGKFKNESKNFTVFLQHGLLVHSGVWVITGRRSLAFYLADLGYKVWLGNIRGTLYSQKHVNLTVNDPKYWNFTLDTVAAKDIKTQLRFVAKTSGLKIHYIGYSMGTTIGLMFLASSGQEDTKSLQSASLFAPVAYLNNIIALQLIETPGYLFTKMLTLLNITGLFYQEKLIHRVLVSVCKRIPNVCFELLIEGIFGKSTHFSSTDLLLYFGYWPGGVSVNQIQHYLQLIKSRKFQKFDYGPTENLKEYGTENPPTYNLSRIKLPVCLFYGENDAFYKKENLERLYNELGSSQKCKYPIPDQTRDYDHVDFLFANSIRTDLYPILTETLADVETK</sequence>